<dbReference type="PANTHER" id="PTHR43394:SF1">
    <property type="entry name" value="ATP-BINDING CASSETTE SUB-FAMILY B MEMBER 10, MITOCHONDRIAL"/>
    <property type="match status" value="1"/>
</dbReference>
<dbReference type="InterPro" id="IPR027417">
    <property type="entry name" value="P-loop_NTPase"/>
</dbReference>
<keyword evidence="2" id="KW-0813">Transport</keyword>
<sequence>PVRSLATLNMSVYQAAAAAERIFALLDRENKIKNNPILPGIKIKNSNINFENINFQYDIGNDDAVKNINLNIQGNKVTALVGHSGAGKSTILNLIPRFYQPQNGKILIDNQNISEISLNSLRKNISLVSQDVILFDDTVENNVRYAKLDSTQNEIIEACKLAAADEFIKNLPEKYNTIVGENGLRLSGGQKQRISIARAILKNSPIILLDEATSSLDADSESKVQNAIFNLTKNKTTLVIAHRFSTIRKADNIVLMSNGNIIATGAHNELLNNSKEYKNLYEKQILN</sequence>
<dbReference type="PANTHER" id="PTHR43394">
    <property type="entry name" value="ATP-DEPENDENT PERMEASE MDL1, MITOCHONDRIAL"/>
    <property type="match status" value="1"/>
</dbReference>
<keyword evidence="8" id="KW-0472">Membrane</keyword>
<evidence type="ECO:0000256" key="6">
    <source>
        <dbReference type="ARBA" id="ARBA00022840"/>
    </source>
</evidence>
<gene>
    <name evidence="10" type="ORF">METZ01_LOCUS104103</name>
</gene>
<evidence type="ECO:0000256" key="3">
    <source>
        <dbReference type="ARBA" id="ARBA00022475"/>
    </source>
</evidence>
<feature type="non-terminal residue" evidence="10">
    <location>
        <position position="1"/>
    </location>
</feature>
<name>A0A381WFF5_9ZZZZ</name>
<evidence type="ECO:0000256" key="4">
    <source>
        <dbReference type="ARBA" id="ARBA00022692"/>
    </source>
</evidence>
<evidence type="ECO:0000256" key="8">
    <source>
        <dbReference type="ARBA" id="ARBA00023136"/>
    </source>
</evidence>
<protein>
    <recommendedName>
        <fullName evidence="9">ABC transporter domain-containing protein</fullName>
    </recommendedName>
</protein>
<dbReference type="PROSITE" id="PS00211">
    <property type="entry name" value="ABC_TRANSPORTER_1"/>
    <property type="match status" value="1"/>
</dbReference>
<dbReference type="GO" id="GO:0090374">
    <property type="term" value="P:oligopeptide export from mitochondrion"/>
    <property type="evidence" value="ECO:0007669"/>
    <property type="project" value="TreeGrafter"/>
</dbReference>
<dbReference type="AlphaFoldDB" id="A0A381WFF5"/>
<dbReference type="GO" id="GO:0005743">
    <property type="term" value="C:mitochondrial inner membrane"/>
    <property type="evidence" value="ECO:0007669"/>
    <property type="project" value="TreeGrafter"/>
</dbReference>
<dbReference type="InterPro" id="IPR039421">
    <property type="entry name" value="Type_1_exporter"/>
</dbReference>
<keyword evidence="6" id="KW-0067">ATP-binding</keyword>
<evidence type="ECO:0000256" key="1">
    <source>
        <dbReference type="ARBA" id="ARBA00004651"/>
    </source>
</evidence>
<feature type="domain" description="ABC transporter" evidence="9">
    <location>
        <begin position="48"/>
        <end position="283"/>
    </location>
</feature>
<keyword evidence="3" id="KW-1003">Cell membrane</keyword>
<dbReference type="EMBL" id="UINC01011640">
    <property type="protein sequence ID" value="SVA51249.1"/>
    <property type="molecule type" value="Genomic_DNA"/>
</dbReference>
<comment type="subcellular location">
    <subcellularLocation>
        <location evidence="1">Cell membrane</location>
        <topology evidence="1">Multi-pass membrane protein</topology>
    </subcellularLocation>
</comment>
<dbReference type="SMART" id="SM00382">
    <property type="entry name" value="AAA"/>
    <property type="match status" value="1"/>
</dbReference>
<dbReference type="GO" id="GO:0005524">
    <property type="term" value="F:ATP binding"/>
    <property type="evidence" value="ECO:0007669"/>
    <property type="project" value="UniProtKB-KW"/>
</dbReference>
<keyword evidence="4" id="KW-0812">Transmembrane</keyword>
<organism evidence="10">
    <name type="scientific">marine metagenome</name>
    <dbReference type="NCBI Taxonomy" id="408172"/>
    <lineage>
        <taxon>unclassified sequences</taxon>
        <taxon>metagenomes</taxon>
        <taxon>ecological metagenomes</taxon>
    </lineage>
</organism>
<evidence type="ECO:0000313" key="10">
    <source>
        <dbReference type="EMBL" id="SVA51249.1"/>
    </source>
</evidence>
<accession>A0A381WFF5</accession>
<dbReference type="FunFam" id="3.40.50.300:FF:000221">
    <property type="entry name" value="Multidrug ABC transporter ATP-binding protein"/>
    <property type="match status" value="1"/>
</dbReference>
<dbReference type="Pfam" id="PF00005">
    <property type="entry name" value="ABC_tran"/>
    <property type="match status" value="1"/>
</dbReference>
<dbReference type="PROSITE" id="PS50893">
    <property type="entry name" value="ABC_TRANSPORTER_2"/>
    <property type="match status" value="1"/>
</dbReference>
<dbReference type="Gene3D" id="3.40.50.300">
    <property type="entry name" value="P-loop containing nucleotide triphosphate hydrolases"/>
    <property type="match status" value="1"/>
</dbReference>
<dbReference type="InterPro" id="IPR003439">
    <property type="entry name" value="ABC_transporter-like_ATP-bd"/>
</dbReference>
<dbReference type="GO" id="GO:0015421">
    <property type="term" value="F:ABC-type oligopeptide transporter activity"/>
    <property type="evidence" value="ECO:0007669"/>
    <property type="project" value="TreeGrafter"/>
</dbReference>
<dbReference type="InterPro" id="IPR003593">
    <property type="entry name" value="AAA+_ATPase"/>
</dbReference>
<evidence type="ECO:0000259" key="9">
    <source>
        <dbReference type="PROSITE" id="PS50893"/>
    </source>
</evidence>
<dbReference type="GO" id="GO:0005886">
    <property type="term" value="C:plasma membrane"/>
    <property type="evidence" value="ECO:0007669"/>
    <property type="project" value="UniProtKB-SubCell"/>
</dbReference>
<reference evidence="10" key="1">
    <citation type="submission" date="2018-05" db="EMBL/GenBank/DDBJ databases">
        <authorList>
            <person name="Lanie J.A."/>
            <person name="Ng W.-L."/>
            <person name="Kazmierczak K.M."/>
            <person name="Andrzejewski T.M."/>
            <person name="Davidsen T.M."/>
            <person name="Wayne K.J."/>
            <person name="Tettelin H."/>
            <person name="Glass J.I."/>
            <person name="Rusch D."/>
            <person name="Podicherti R."/>
            <person name="Tsui H.-C.T."/>
            <person name="Winkler M.E."/>
        </authorList>
    </citation>
    <scope>NUCLEOTIDE SEQUENCE</scope>
</reference>
<keyword evidence="7" id="KW-1133">Transmembrane helix</keyword>
<dbReference type="GO" id="GO:0016887">
    <property type="term" value="F:ATP hydrolysis activity"/>
    <property type="evidence" value="ECO:0007669"/>
    <property type="project" value="InterPro"/>
</dbReference>
<dbReference type="SUPFAM" id="SSF52540">
    <property type="entry name" value="P-loop containing nucleoside triphosphate hydrolases"/>
    <property type="match status" value="1"/>
</dbReference>
<proteinExistence type="predicted"/>
<dbReference type="InterPro" id="IPR036640">
    <property type="entry name" value="ABC1_TM_sf"/>
</dbReference>
<dbReference type="InterPro" id="IPR017871">
    <property type="entry name" value="ABC_transporter-like_CS"/>
</dbReference>
<dbReference type="Gene3D" id="1.20.1560.10">
    <property type="entry name" value="ABC transporter type 1, transmembrane domain"/>
    <property type="match status" value="1"/>
</dbReference>
<keyword evidence="5" id="KW-0547">Nucleotide-binding</keyword>
<evidence type="ECO:0000256" key="2">
    <source>
        <dbReference type="ARBA" id="ARBA00022448"/>
    </source>
</evidence>
<evidence type="ECO:0000256" key="5">
    <source>
        <dbReference type="ARBA" id="ARBA00022741"/>
    </source>
</evidence>
<evidence type="ECO:0000256" key="7">
    <source>
        <dbReference type="ARBA" id="ARBA00022989"/>
    </source>
</evidence>